<evidence type="ECO:0000313" key="6">
    <source>
        <dbReference type="EMBL" id="GBD67299.1"/>
    </source>
</evidence>
<protein>
    <submittedName>
        <fullName evidence="6">Deoxyribonucleoside regulator</fullName>
    </submittedName>
</protein>
<dbReference type="InterPro" id="IPR037171">
    <property type="entry name" value="NagB/RpiA_transferase-like"/>
</dbReference>
<evidence type="ECO:0000259" key="5">
    <source>
        <dbReference type="Pfam" id="PF04198"/>
    </source>
</evidence>
<feature type="domain" description="Sugar-binding" evidence="5">
    <location>
        <begin position="64"/>
        <end position="313"/>
    </location>
</feature>
<dbReference type="RefSeq" id="WP_103103243.1">
    <property type="nucleotide sequence ID" value="NZ_BDEC01000004.1"/>
</dbReference>
<gene>
    <name evidence="6" type="primary">deoR</name>
    <name evidence="6" type="ORF">TEHN7118_0105</name>
</gene>
<keyword evidence="2" id="KW-0805">Transcription regulation</keyword>
<keyword evidence="7" id="KW-1185">Reference proteome</keyword>
<sequence>MAKKDRKAKLKQAMTIAKLYYEENLGQTAIAEKLQVSRPTISRSLQIAKEEGLVKIKVENPFVDFQTLAEALSEKYKADIQIVPDQYQSQKTMLNRLGAYTALYLTKIVQPTDIIGIGWGKTIHAVTSHLEKQEITGVQTVQLKGGFSFDYEKTYAYESINELANAFNAQAQHLPLPTFFDERTTKEFVEQDRFIRSILNLGKKANIALFTVGSVRKDALLFNLGYLDERQKKKLRDEAVGDIVSRFIDEQGQIVNHELDHRTVGIELTELQKKEHSILVAGGAKKAAAVHAVLKAGYANYGIFDSVLAQNLIDYEL</sequence>
<dbReference type="PANTHER" id="PTHR34294:SF1">
    <property type="entry name" value="TRANSCRIPTIONAL REGULATOR LSRR"/>
    <property type="match status" value="1"/>
</dbReference>
<dbReference type="Pfam" id="PF04198">
    <property type="entry name" value="Sugar-bind"/>
    <property type="match status" value="1"/>
</dbReference>
<evidence type="ECO:0000313" key="7">
    <source>
        <dbReference type="Proteomes" id="UP000236214"/>
    </source>
</evidence>
<proteinExistence type="inferred from homology"/>
<dbReference type="GO" id="GO:0030246">
    <property type="term" value="F:carbohydrate binding"/>
    <property type="evidence" value="ECO:0007669"/>
    <property type="project" value="InterPro"/>
</dbReference>
<dbReference type="Proteomes" id="UP000236214">
    <property type="component" value="Unassembled WGS sequence"/>
</dbReference>
<dbReference type="EMBL" id="BDEC01000004">
    <property type="protein sequence ID" value="GBD67299.1"/>
    <property type="molecule type" value="Genomic_DNA"/>
</dbReference>
<reference evidence="6 7" key="1">
    <citation type="submission" date="2016-05" db="EMBL/GenBank/DDBJ databases">
        <title>Whole genome sequencing of Tetragenococcus halophilus subsp. halophilus NISL 7118.</title>
        <authorList>
            <person name="Shiwa Y."/>
            <person name="Nishimura I."/>
            <person name="Yoshikawa H."/>
            <person name="Koyama Y."/>
            <person name="Oguma T."/>
        </authorList>
    </citation>
    <scope>NUCLEOTIDE SEQUENCE [LARGE SCALE GENOMIC DNA]</scope>
    <source>
        <strain evidence="6 7">NISL 7118</strain>
    </source>
</reference>
<comment type="caution">
    <text evidence="6">The sequence shown here is derived from an EMBL/GenBank/DDBJ whole genome shotgun (WGS) entry which is preliminary data.</text>
</comment>
<dbReference type="Gene3D" id="3.40.50.1360">
    <property type="match status" value="1"/>
</dbReference>
<accession>A0A2H6CQN5</accession>
<dbReference type="GO" id="GO:0003677">
    <property type="term" value="F:DNA binding"/>
    <property type="evidence" value="ECO:0007669"/>
    <property type="project" value="UniProtKB-KW"/>
</dbReference>
<dbReference type="InterPro" id="IPR007324">
    <property type="entry name" value="Sugar-bd_dom_put"/>
</dbReference>
<evidence type="ECO:0000256" key="2">
    <source>
        <dbReference type="ARBA" id="ARBA00023015"/>
    </source>
</evidence>
<keyword evidence="3" id="KW-0238">DNA-binding</keyword>
<dbReference type="AlphaFoldDB" id="A0A2H6CQN5"/>
<evidence type="ECO:0000256" key="4">
    <source>
        <dbReference type="ARBA" id="ARBA00023163"/>
    </source>
</evidence>
<dbReference type="SUPFAM" id="SSF100950">
    <property type="entry name" value="NagB/RpiA/CoA transferase-like"/>
    <property type="match status" value="1"/>
</dbReference>
<keyword evidence="4" id="KW-0804">Transcription</keyword>
<name>A0A2H6CQN5_TETHA</name>
<evidence type="ECO:0000256" key="3">
    <source>
        <dbReference type="ARBA" id="ARBA00023125"/>
    </source>
</evidence>
<comment type="similarity">
    <text evidence="1">Belongs to the SorC transcriptional regulatory family.</text>
</comment>
<evidence type="ECO:0000256" key="1">
    <source>
        <dbReference type="ARBA" id="ARBA00010466"/>
    </source>
</evidence>
<dbReference type="PANTHER" id="PTHR34294">
    <property type="entry name" value="TRANSCRIPTIONAL REGULATOR-RELATED"/>
    <property type="match status" value="1"/>
</dbReference>
<dbReference type="InterPro" id="IPR051054">
    <property type="entry name" value="SorC_transcr_regulators"/>
</dbReference>
<organism evidence="6 7">
    <name type="scientific">Tetragenococcus halophilus subsp. halophilus</name>
    <dbReference type="NCBI Taxonomy" id="1513897"/>
    <lineage>
        <taxon>Bacteria</taxon>
        <taxon>Bacillati</taxon>
        <taxon>Bacillota</taxon>
        <taxon>Bacilli</taxon>
        <taxon>Lactobacillales</taxon>
        <taxon>Enterococcaceae</taxon>
        <taxon>Tetragenococcus</taxon>
    </lineage>
</organism>
<dbReference type="Gene3D" id="1.10.10.60">
    <property type="entry name" value="Homeodomain-like"/>
    <property type="match status" value="1"/>
</dbReference>